<dbReference type="RefSeq" id="WP_282334071.1">
    <property type="nucleotide sequence ID" value="NZ_JASBRG010000005.1"/>
</dbReference>
<comment type="caution">
    <text evidence="1">The sequence shown here is derived from an EMBL/GenBank/DDBJ whole genome shotgun (WGS) entry which is preliminary data.</text>
</comment>
<accession>A0ABT6RC56</accession>
<organism evidence="1 2">
    <name type="scientific">Pinibacter soli</name>
    <dbReference type="NCBI Taxonomy" id="3044211"/>
    <lineage>
        <taxon>Bacteria</taxon>
        <taxon>Pseudomonadati</taxon>
        <taxon>Bacteroidota</taxon>
        <taxon>Chitinophagia</taxon>
        <taxon>Chitinophagales</taxon>
        <taxon>Chitinophagaceae</taxon>
        <taxon>Pinibacter</taxon>
    </lineage>
</organism>
<dbReference type="EMBL" id="JASBRG010000005">
    <property type="protein sequence ID" value="MDI3319971.1"/>
    <property type="molecule type" value="Genomic_DNA"/>
</dbReference>
<proteinExistence type="predicted"/>
<evidence type="ECO:0008006" key="3">
    <source>
        <dbReference type="Google" id="ProtNLM"/>
    </source>
</evidence>
<protein>
    <recommendedName>
        <fullName evidence="3">Transposase</fullName>
    </recommendedName>
</protein>
<reference evidence="1 2" key="1">
    <citation type="submission" date="2023-05" db="EMBL/GenBank/DDBJ databases">
        <title>Genome sequence of Pinibacter sp. MAH-24.</title>
        <authorList>
            <person name="Huq M.A."/>
        </authorList>
    </citation>
    <scope>NUCLEOTIDE SEQUENCE [LARGE SCALE GENOMIC DNA]</scope>
    <source>
        <strain evidence="1 2">MAH-24</strain>
    </source>
</reference>
<evidence type="ECO:0000313" key="2">
    <source>
        <dbReference type="Proteomes" id="UP001226434"/>
    </source>
</evidence>
<evidence type="ECO:0000313" key="1">
    <source>
        <dbReference type="EMBL" id="MDI3319971.1"/>
    </source>
</evidence>
<keyword evidence="2" id="KW-1185">Reference proteome</keyword>
<sequence>MIKQQRRINGKVAAIDYRTDKAITAKPAPKVVNEYTQDDVRYYDTDDGKTYLADVYDRLYKTCKAKINKRNHRDHIVKKHLRNC</sequence>
<dbReference type="Proteomes" id="UP001226434">
    <property type="component" value="Unassembled WGS sequence"/>
</dbReference>
<gene>
    <name evidence="1" type="ORF">QJ048_09325</name>
</gene>
<name>A0ABT6RC56_9BACT</name>